<sequence length="140" mass="15933">MCRFKQLAGGTFYSKNESQLTGNFRFVQEDGKIWLETSDNFRFSGSPSPGWVLMAYQKNDSRPNIFDAAMHNRICAILPPSRKPYSQLNGQHRFAIPEHLCISEFNCLIAWCYGRPELLGLGMFGDPSTAEAQIEICQQF</sequence>
<name>A0A285PCR6_9HYPH</name>
<evidence type="ECO:0000313" key="1">
    <source>
        <dbReference type="EMBL" id="SNZ19037.1"/>
    </source>
</evidence>
<dbReference type="RefSeq" id="WP_097153426.1">
    <property type="nucleotide sequence ID" value="NZ_OBEL01000002.1"/>
</dbReference>
<dbReference type="OrthoDB" id="6106486at2"/>
<gene>
    <name evidence="1" type="ORF">SAMN06265368_2114</name>
</gene>
<proteinExistence type="predicted"/>
<dbReference type="EMBL" id="OBEL01000002">
    <property type="protein sequence ID" value="SNZ19037.1"/>
    <property type="molecule type" value="Genomic_DNA"/>
</dbReference>
<dbReference type="AlphaFoldDB" id="A0A285PCR6"/>
<reference evidence="1 2" key="1">
    <citation type="submission" date="2017-09" db="EMBL/GenBank/DDBJ databases">
        <authorList>
            <person name="Ehlers B."/>
            <person name="Leendertz F.H."/>
        </authorList>
    </citation>
    <scope>NUCLEOTIDE SEQUENCE [LARGE SCALE GENOMIC DNA]</scope>
    <source>
        <strain evidence="1 2">DSM 18289</strain>
    </source>
</reference>
<protein>
    <submittedName>
        <fullName evidence="1">Uncharacterized protein</fullName>
    </submittedName>
</protein>
<evidence type="ECO:0000313" key="2">
    <source>
        <dbReference type="Proteomes" id="UP000219439"/>
    </source>
</evidence>
<keyword evidence="2" id="KW-1185">Reference proteome</keyword>
<organism evidence="1 2">
    <name type="scientific">Cohaesibacter gelatinilyticus</name>
    <dbReference type="NCBI Taxonomy" id="372072"/>
    <lineage>
        <taxon>Bacteria</taxon>
        <taxon>Pseudomonadati</taxon>
        <taxon>Pseudomonadota</taxon>
        <taxon>Alphaproteobacteria</taxon>
        <taxon>Hyphomicrobiales</taxon>
        <taxon>Cohaesibacteraceae</taxon>
    </lineage>
</organism>
<accession>A0A285PCR6</accession>
<dbReference type="Proteomes" id="UP000219439">
    <property type="component" value="Unassembled WGS sequence"/>
</dbReference>